<gene>
    <name evidence="2" type="ORF">B9L19_17255</name>
</gene>
<sequence length="417" mass="48779">MIHYQRKIDIKNFTIFFIIFLFVVLVCSFSFTRIAYRSVGLFSEIRKMLVLKDEFTFVILLMILIVMLNIEKRGFYSRQRNLIFYSLVGACCAFFFIGSYIFKFITVYRTDIIIDALVLLQIIFMVLAIWELPIGKPLEKSSFIGLLAIAMVDFFFTMAIVMYKEEISLTIEYLKNKTFYFVQPILVIGIIHFVILLISIKLCGKLNIRSLGLFNTLNFMNGVAIFLFVWVLIQFTQFVVVYLLTNRVVWVFTHHDIIPVEWLGNYFAYILGVGLPEELLMRGVMFTQLYALFLIKFPFKKKQSILMSLITSQVLFGMNHLPKLEFEMGWDYLIRTFMLGIFFVLVYLRTGSIYVSIFVHGLMDYHVPLFYSKEMIPYTEDIATLVQFYTLIALIGWPCITKKIVFCQKPEPVAGAY</sequence>
<dbReference type="EMBL" id="NEWK01000002">
    <property type="protein sequence ID" value="OXB87155.1"/>
    <property type="molecule type" value="Genomic_DNA"/>
</dbReference>
<dbReference type="InterPro" id="IPR003675">
    <property type="entry name" value="Rce1/LyrA-like_dom"/>
</dbReference>
<comment type="caution">
    <text evidence="2">The sequence shown here is derived from an EMBL/GenBank/DDBJ whole genome shotgun (WGS) entry which is preliminary data.</text>
</comment>
<evidence type="ECO:0000313" key="3">
    <source>
        <dbReference type="Proteomes" id="UP000198378"/>
    </source>
</evidence>
<dbReference type="Pfam" id="PF02517">
    <property type="entry name" value="Rce1-like"/>
    <property type="match status" value="1"/>
</dbReference>
<name>A0A226Q4C9_9BACL</name>
<feature type="domain" description="CAAX prenyl protease 2/Lysostaphin resistance protein A-like" evidence="1">
    <location>
        <begin position="262"/>
        <end position="365"/>
    </location>
</feature>
<keyword evidence="3" id="KW-1185">Reference proteome</keyword>
<dbReference type="GO" id="GO:0080120">
    <property type="term" value="P:CAAX-box protein maturation"/>
    <property type="evidence" value="ECO:0007669"/>
    <property type="project" value="UniProtKB-ARBA"/>
</dbReference>
<evidence type="ECO:0000313" key="2">
    <source>
        <dbReference type="EMBL" id="OXB87155.1"/>
    </source>
</evidence>
<organism evidence="2 3">
    <name type="scientific">Geobacillus thermocatenulatus</name>
    <dbReference type="NCBI Taxonomy" id="33938"/>
    <lineage>
        <taxon>Bacteria</taxon>
        <taxon>Bacillati</taxon>
        <taxon>Bacillota</taxon>
        <taxon>Bacilli</taxon>
        <taxon>Bacillales</taxon>
        <taxon>Anoxybacillaceae</taxon>
        <taxon>Geobacillus</taxon>
        <taxon>Geobacillus thermoleovorans group</taxon>
    </lineage>
</organism>
<dbReference type="RefSeq" id="WP_089113998.1">
    <property type="nucleotide sequence ID" value="NZ_CP018058.1"/>
</dbReference>
<evidence type="ECO:0000259" key="1">
    <source>
        <dbReference type="Pfam" id="PF02517"/>
    </source>
</evidence>
<accession>A0A226Q4C9</accession>
<reference evidence="2 3" key="1">
    <citation type="submission" date="2017-05" db="EMBL/GenBank/DDBJ databases">
        <title>The genome sequence of Geobacillus thermocatenulatus DSM 730.</title>
        <authorList>
            <person name="Ramaloko W.T."/>
            <person name="Koen N."/>
            <person name="Polliack S."/>
            <person name="Aliyu H."/>
            <person name="Lebre P."/>
            <person name="Mohr T."/>
            <person name="Oswald F."/>
            <person name="Zwick M."/>
            <person name="Neumann A."/>
            <person name="Syldatk C."/>
            <person name="Cowan D."/>
            <person name="De Maayer P."/>
        </authorList>
    </citation>
    <scope>NUCLEOTIDE SEQUENCE [LARGE SCALE GENOMIC DNA]</scope>
    <source>
        <strain evidence="2 3">BGSC 93A1</strain>
    </source>
</reference>
<dbReference type="GO" id="GO:0004175">
    <property type="term" value="F:endopeptidase activity"/>
    <property type="evidence" value="ECO:0007669"/>
    <property type="project" value="UniProtKB-ARBA"/>
</dbReference>
<dbReference type="KEGG" id="gtm:GT3921_00215"/>
<protein>
    <recommendedName>
        <fullName evidence="1">CAAX prenyl protease 2/Lysostaphin resistance protein A-like domain-containing protein</fullName>
    </recommendedName>
</protein>
<dbReference type="Proteomes" id="UP000198378">
    <property type="component" value="Unassembled WGS sequence"/>
</dbReference>
<proteinExistence type="predicted"/>
<dbReference type="AlphaFoldDB" id="A0A226Q4C9"/>